<comment type="subcellular location">
    <subcellularLocation>
        <location evidence="1 10">Cell membrane</location>
        <topology evidence="1 10">Multi-pass membrane protein</topology>
    </subcellularLocation>
</comment>
<evidence type="ECO:0000256" key="7">
    <source>
        <dbReference type="ARBA" id="ARBA00023065"/>
    </source>
</evidence>
<sequence>MKHIINEFKEFIMRGNVLDLAVGVIIGGAFQKIIASLVNDVIMPVITLCTGGIDFTNWFIALDGNHYNTLQDAVAAKAATLNYGTFLTEVINFIIMAFIIFMMVKMMNSLSRKVKKPQEKEDAAQATKVCPYCKSEIATEAVRCPHCTSVLEKARIHDNLNS</sequence>
<evidence type="ECO:0000256" key="5">
    <source>
        <dbReference type="ARBA" id="ARBA00022692"/>
    </source>
</evidence>
<keyword evidence="6 10" id="KW-1133">Transmembrane helix</keyword>
<dbReference type="InterPro" id="IPR036019">
    <property type="entry name" value="MscL_channel"/>
</dbReference>
<dbReference type="SUPFAM" id="SSF81330">
    <property type="entry name" value="Gated mechanosensitive channel"/>
    <property type="match status" value="1"/>
</dbReference>
<dbReference type="InterPro" id="IPR001185">
    <property type="entry name" value="MS_channel"/>
</dbReference>
<comment type="function">
    <text evidence="10">Channel that opens in response to stretch forces in the membrane lipid bilayer. May participate in the regulation of osmotic pressure changes within the cell.</text>
</comment>
<evidence type="ECO:0000256" key="9">
    <source>
        <dbReference type="ARBA" id="ARBA00023303"/>
    </source>
</evidence>
<keyword evidence="7 10" id="KW-0406">Ion transport</keyword>
<keyword evidence="9 10" id="KW-0407">Ion channel</keyword>
<comment type="similarity">
    <text evidence="2 10">Belongs to the MscL family.</text>
</comment>
<gene>
    <name evidence="10 11" type="primary">mscL</name>
    <name evidence="11" type="ORF">DXA38_06645</name>
</gene>
<dbReference type="PANTHER" id="PTHR30266">
    <property type="entry name" value="MECHANOSENSITIVE CHANNEL MSCL"/>
    <property type="match status" value="1"/>
</dbReference>
<evidence type="ECO:0000256" key="8">
    <source>
        <dbReference type="ARBA" id="ARBA00023136"/>
    </source>
</evidence>
<evidence type="ECO:0000256" key="10">
    <source>
        <dbReference type="HAMAP-Rule" id="MF_00115"/>
    </source>
</evidence>
<evidence type="ECO:0000256" key="4">
    <source>
        <dbReference type="ARBA" id="ARBA00022475"/>
    </source>
</evidence>
<feature type="transmembrane region" description="Helical" evidence="10">
    <location>
        <begin position="81"/>
        <end position="104"/>
    </location>
</feature>
<dbReference type="RefSeq" id="WP_117442490.1">
    <property type="nucleotide sequence ID" value="NZ_JAJFEO010000037.1"/>
</dbReference>
<feature type="transmembrane region" description="Helical" evidence="10">
    <location>
        <begin position="12"/>
        <end position="30"/>
    </location>
</feature>
<comment type="subunit">
    <text evidence="10">Homopentamer.</text>
</comment>
<reference evidence="11 12" key="1">
    <citation type="submission" date="2018-08" db="EMBL/GenBank/DDBJ databases">
        <title>A genome reference for cultivated species of the human gut microbiota.</title>
        <authorList>
            <person name="Zou Y."/>
            <person name="Xue W."/>
            <person name="Luo G."/>
        </authorList>
    </citation>
    <scope>NUCLEOTIDE SEQUENCE [LARGE SCALE GENOMIC DNA]</scope>
    <source>
        <strain evidence="11 12">OF01-2LB</strain>
    </source>
</reference>
<dbReference type="PROSITE" id="PS01327">
    <property type="entry name" value="MSCL"/>
    <property type="match status" value="1"/>
</dbReference>
<evidence type="ECO:0000256" key="1">
    <source>
        <dbReference type="ARBA" id="ARBA00004651"/>
    </source>
</evidence>
<keyword evidence="3 10" id="KW-0813">Transport</keyword>
<dbReference type="HAMAP" id="MF_00115">
    <property type="entry name" value="MscL"/>
    <property type="match status" value="1"/>
</dbReference>
<dbReference type="PANTHER" id="PTHR30266:SF2">
    <property type="entry name" value="LARGE-CONDUCTANCE MECHANOSENSITIVE CHANNEL"/>
    <property type="match status" value="1"/>
</dbReference>
<dbReference type="OrthoDB" id="9810350at2"/>
<evidence type="ECO:0000256" key="3">
    <source>
        <dbReference type="ARBA" id="ARBA00022448"/>
    </source>
</evidence>
<evidence type="ECO:0000256" key="6">
    <source>
        <dbReference type="ARBA" id="ARBA00022989"/>
    </source>
</evidence>
<dbReference type="Proteomes" id="UP000260025">
    <property type="component" value="Unassembled WGS sequence"/>
</dbReference>
<dbReference type="GO" id="GO:0005886">
    <property type="term" value="C:plasma membrane"/>
    <property type="evidence" value="ECO:0007669"/>
    <property type="project" value="UniProtKB-SubCell"/>
</dbReference>
<feature type="transmembrane region" description="Helical" evidence="10">
    <location>
        <begin position="42"/>
        <end position="61"/>
    </location>
</feature>
<dbReference type="Pfam" id="PF01741">
    <property type="entry name" value="MscL"/>
    <property type="match status" value="1"/>
</dbReference>
<dbReference type="EMBL" id="QVEV01000007">
    <property type="protein sequence ID" value="RGC16711.1"/>
    <property type="molecule type" value="Genomic_DNA"/>
</dbReference>
<dbReference type="AlphaFoldDB" id="A0A3E2VYS1"/>
<dbReference type="InterPro" id="IPR037673">
    <property type="entry name" value="MSC/AndL"/>
</dbReference>
<keyword evidence="5 10" id="KW-0812">Transmembrane</keyword>
<proteinExistence type="inferred from homology"/>
<accession>A0A3E2VYS1</accession>
<comment type="caution">
    <text evidence="11">The sequence shown here is derived from an EMBL/GenBank/DDBJ whole genome shotgun (WGS) entry which is preliminary data.</text>
</comment>
<name>A0A3E2VYS1_CLOIN</name>
<dbReference type="GO" id="GO:0008381">
    <property type="term" value="F:mechanosensitive monoatomic ion channel activity"/>
    <property type="evidence" value="ECO:0007669"/>
    <property type="project" value="UniProtKB-UniRule"/>
</dbReference>
<organism evidence="11 12">
    <name type="scientific">Clostridium innocuum</name>
    <dbReference type="NCBI Taxonomy" id="1522"/>
    <lineage>
        <taxon>Bacteria</taxon>
        <taxon>Bacillati</taxon>
        <taxon>Bacillota</taxon>
        <taxon>Clostridia</taxon>
        <taxon>Eubacteriales</taxon>
        <taxon>Clostridiaceae</taxon>
        <taxon>Clostridium</taxon>
    </lineage>
</organism>
<protein>
    <recommendedName>
        <fullName evidence="10">Large-conductance mechanosensitive channel</fullName>
    </recommendedName>
</protein>
<evidence type="ECO:0000313" key="11">
    <source>
        <dbReference type="EMBL" id="RGC16711.1"/>
    </source>
</evidence>
<dbReference type="PRINTS" id="PR01264">
    <property type="entry name" value="MECHCHANNEL"/>
</dbReference>
<dbReference type="NCBIfam" id="TIGR00220">
    <property type="entry name" value="mscL"/>
    <property type="match status" value="1"/>
</dbReference>
<evidence type="ECO:0000313" key="12">
    <source>
        <dbReference type="Proteomes" id="UP000260025"/>
    </source>
</evidence>
<dbReference type="Gene3D" id="1.10.1200.120">
    <property type="entry name" value="Large-conductance mechanosensitive channel, MscL, domain 1"/>
    <property type="match status" value="1"/>
</dbReference>
<dbReference type="InterPro" id="IPR019823">
    <property type="entry name" value="Mechanosensitive_channel_CS"/>
</dbReference>
<evidence type="ECO:0000256" key="2">
    <source>
        <dbReference type="ARBA" id="ARBA00007254"/>
    </source>
</evidence>
<keyword evidence="8 10" id="KW-0472">Membrane</keyword>
<keyword evidence="4 10" id="KW-1003">Cell membrane</keyword>
<dbReference type="NCBIfam" id="NF010557">
    <property type="entry name" value="PRK13952.1"/>
    <property type="match status" value="1"/>
</dbReference>